<evidence type="ECO:0000259" key="2">
    <source>
        <dbReference type="Pfam" id="PF00144"/>
    </source>
</evidence>
<dbReference type="PANTHER" id="PTHR46825">
    <property type="entry name" value="D-ALANYL-D-ALANINE-CARBOXYPEPTIDASE/ENDOPEPTIDASE AMPH"/>
    <property type="match status" value="1"/>
</dbReference>
<dbReference type="Pfam" id="PF00144">
    <property type="entry name" value="Beta-lactamase"/>
    <property type="match status" value="1"/>
</dbReference>
<dbReference type="GO" id="GO:0004180">
    <property type="term" value="F:carboxypeptidase activity"/>
    <property type="evidence" value="ECO:0007669"/>
    <property type="project" value="UniProtKB-KW"/>
</dbReference>
<keyword evidence="3" id="KW-0378">Hydrolase</keyword>
<dbReference type="InterPro" id="IPR012338">
    <property type="entry name" value="Beta-lactam/transpept-like"/>
</dbReference>
<dbReference type="Gene3D" id="3.40.710.10">
    <property type="entry name" value="DD-peptidase/beta-lactamase superfamily"/>
    <property type="match status" value="1"/>
</dbReference>
<feature type="domain" description="Beta-lactamase-related" evidence="2">
    <location>
        <begin position="59"/>
        <end position="375"/>
    </location>
</feature>
<feature type="chain" id="PRO_5038055624" evidence="1">
    <location>
        <begin position="39"/>
        <end position="396"/>
    </location>
</feature>
<dbReference type="PANTHER" id="PTHR46825:SF7">
    <property type="entry name" value="D-ALANYL-D-ALANINE CARBOXYPEPTIDASE"/>
    <property type="match status" value="1"/>
</dbReference>
<dbReference type="EMBL" id="BMUL01000002">
    <property type="protein sequence ID" value="GHA69466.1"/>
    <property type="molecule type" value="Genomic_DNA"/>
</dbReference>
<reference evidence="3" key="2">
    <citation type="submission" date="2020-09" db="EMBL/GenBank/DDBJ databases">
        <authorList>
            <person name="Sun Q."/>
            <person name="Ohkuma M."/>
        </authorList>
    </citation>
    <scope>NUCLEOTIDE SEQUENCE</scope>
    <source>
        <strain evidence="3">JCM 4518</strain>
    </source>
</reference>
<organism evidence="3 4">
    <name type="scientific">Streptomyces termitum</name>
    <dbReference type="NCBI Taxonomy" id="67368"/>
    <lineage>
        <taxon>Bacteria</taxon>
        <taxon>Bacillati</taxon>
        <taxon>Actinomycetota</taxon>
        <taxon>Actinomycetes</taxon>
        <taxon>Kitasatosporales</taxon>
        <taxon>Streptomycetaceae</taxon>
        <taxon>Streptomyces</taxon>
    </lineage>
</organism>
<evidence type="ECO:0000313" key="3">
    <source>
        <dbReference type="EMBL" id="GHA69466.1"/>
    </source>
</evidence>
<keyword evidence="4" id="KW-1185">Reference proteome</keyword>
<accession>A0A918W4Z3</accession>
<sequence length="396" mass="41964">MTDTRTVRTRAARGRTARTVRTAVAAALAAGLTVGALAAPALAAADPAAARPGHEATRQALRAAVDAGIPGAVAQAGKDGADWTGTAGERGGADRYRVGSITKTFTATVLLQLQAEGRIDLDDPVDRWLPGLVRGHGHDGRKITVRQLLNHTSGVYSYTGDPGFQKKIFGAGFLEHRYDTWQPRELVRIAMEHAPEFAPGTGWSYSNTNYVLAGLVIEKVTGRPYGKAVENRVLKPLKLRATLVPGTDPAMPRPSSRAYSPLVADPGAPLHDVTELNPSIAHAAGEMISDSRDLRTFYRALLQGRLLPKSALKEMTTTVPVSPDLPGVGYGLGLMKQELSCGKEVWGHGGGIHGSSSEAFATRDGRHTLAANLNGDWTGTSQAIVEAEFCGTLPKK</sequence>
<dbReference type="AlphaFoldDB" id="A0A918W4Z3"/>
<comment type="caution">
    <text evidence="3">The sequence shown here is derived from an EMBL/GenBank/DDBJ whole genome shotgun (WGS) entry which is preliminary data.</text>
</comment>
<name>A0A918W4Z3_9ACTN</name>
<dbReference type="InterPro" id="IPR050491">
    <property type="entry name" value="AmpC-like"/>
</dbReference>
<dbReference type="RefSeq" id="WP_189975237.1">
    <property type="nucleotide sequence ID" value="NZ_BMUL01000002.1"/>
</dbReference>
<evidence type="ECO:0000313" key="4">
    <source>
        <dbReference type="Proteomes" id="UP000644020"/>
    </source>
</evidence>
<reference evidence="3" key="1">
    <citation type="journal article" date="2014" name="Int. J. Syst. Evol. Microbiol.">
        <title>Complete genome sequence of Corynebacterium casei LMG S-19264T (=DSM 44701T), isolated from a smear-ripened cheese.</title>
        <authorList>
            <consortium name="US DOE Joint Genome Institute (JGI-PGF)"/>
            <person name="Walter F."/>
            <person name="Albersmeier A."/>
            <person name="Kalinowski J."/>
            <person name="Ruckert C."/>
        </authorList>
    </citation>
    <scope>NUCLEOTIDE SEQUENCE</scope>
    <source>
        <strain evidence="3">JCM 4518</strain>
    </source>
</reference>
<keyword evidence="1" id="KW-0732">Signal</keyword>
<protein>
    <submittedName>
        <fullName evidence="3">D-alanyl-D-alanine carboxypeptidase</fullName>
    </submittedName>
</protein>
<dbReference type="Proteomes" id="UP000644020">
    <property type="component" value="Unassembled WGS sequence"/>
</dbReference>
<gene>
    <name evidence="3" type="ORF">GCM10010305_09540</name>
</gene>
<evidence type="ECO:0000256" key="1">
    <source>
        <dbReference type="SAM" id="SignalP"/>
    </source>
</evidence>
<keyword evidence="3" id="KW-0645">Protease</keyword>
<feature type="signal peptide" evidence="1">
    <location>
        <begin position="1"/>
        <end position="38"/>
    </location>
</feature>
<keyword evidence="3" id="KW-0121">Carboxypeptidase</keyword>
<dbReference type="SUPFAM" id="SSF56601">
    <property type="entry name" value="beta-lactamase/transpeptidase-like"/>
    <property type="match status" value="1"/>
</dbReference>
<proteinExistence type="predicted"/>
<dbReference type="InterPro" id="IPR001466">
    <property type="entry name" value="Beta-lactam-related"/>
</dbReference>